<accession>A0AAV4UPD5</accession>
<evidence type="ECO:0000313" key="2">
    <source>
        <dbReference type="EMBL" id="GIY59581.1"/>
    </source>
</evidence>
<name>A0AAV4UPD5_CAEEX</name>
<proteinExistence type="predicted"/>
<protein>
    <submittedName>
        <fullName evidence="2">Uncharacterized protein</fullName>
    </submittedName>
</protein>
<evidence type="ECO:0000256" key="1">
    <source>
        <dbReference type="SAM" id="Phobius"/>
    </source>
</evidence>
<sequence>MINFVRALIGSNYQEGFIIFLSNVFSIVLFFSFAPQCQSHSWREASLRKIGPFVSFPNECLRKTSGMKYGEDDTEIQFRSTQEKAHDESAYPAEKEIILEFGFERIC</sequence>
<dbReference type="AlphaFoldDB" id="A0AAV4UPD5"/>
<reference evidence="2 3" key="1">
    <citation type="submission" date="2021-06" db="EMBL/GenBank/DDBJ databases">
        <title>Caerostris extrusa draft genome.</title>
        <authorList>
            <person name="Kono N."/>
            <person name="Arakawa K."/>
        </authorList>
    </citation>
    <scope>NUCLEOTIDE SEQUENCE [LARGE SCALE GENOMIC DNA]</scope>
</reference>
<keyword evidence="1" id="KW-0472">Membrane</keyword>
<keyword evidence="1" id="KW-1133">Transmembrane helix</keyword>
<evidence type="ECO:0000313" key="3">
    <source>
        <dbReference type="Proteomes" id="UP001054945"/>
    </source>
</evidence>
<comment type="caution">
    <text evidence="2">The sequence shown here is derived from an EMBL/GenBank/DDBJ whole genome shotgun (WGS) entry which is preliminary data.</text>
</comment>
<keyword evidence="3" id="KW-1185">Reference proteome</keyword>
<organism evidence="2 3">
    <name type="scientific">Caerostris extrusa</name>
    <name type="common">Bark spider</name>
    <name type="synonym">Caerostris bankana</name>
    <dbReference type="NCBI Taxonomy" id="172846"/>
    <lineage>
        <taxon>Eukaryota</taxon>
        <taxon>Metazoa</taxon>
        <taxon>Ecdysozoa</taxon>
        <taxon>Arthropoda</taxon>
        <taxon>Chelicerata</taxon>
        <taxon>Arachnida</taxon>
        <taxon>Araneae</taxon>
        <taxon>Araneomorphae</taxon>
        <taxon>Entelegynae</taxon>
        <taxon>Araneoidea</taxon>
        <taxon>Araneidae</taxon>
        <taxon>Caerostris</taxon>
    </lineage>
</organism>
<keyword evidence="1" id="KW-0812">Transmembrane</keyword>
<gene>
    <name evidence="2" type="ORF">CEXT_316881</name>
</gene>
<dbReference type="EMBL" id="BPLR01013216">
    <property type="protein sequence ID" value="GIY59581.1"/>
    <property type="molecule type" value="Genomic_DNA"/>
</dbReference>
<dbReference type="Proteomes" id="UP001054945">
    <property type="component" value="Unassembled WGS sequence"/>
</dbReference>
<feature type="transmembrane region" description="Helical" evidence="1">
    <location>
        <begin position="16"/>
        <end position="34"/>
    </location>
</feature>